<protein>
    <submittedName>
        <fullName evidence="3">Putative PadR family transcriptional regulator</fullName>
    </submittedName>
</protein>
<dbReference type="AlphaFoldDB" id="A0A6C7EB81"/>
<reference evidence="3 4" key="1">
    <citation type="journal article" date="2013" name="Int. J. Syst. Evol. Microbiol.">
        <title>Ilumatobacter nonamiense sp. nov. and Ilumatobacter coccineum sp. nov., isolated from seashore sand.</title>
        <authorList>
            <person name="Matsumoto A."/>
            <person name="Kasai H."/>
            <person name="Matsuo Y."/>
            <person name="Shizuri Y."/>
            <person name="Ichikawa N."/>
            <person name="Fujita N."/>
            <person name="Omura S."/>
            <person name="Takahashi Y."/>
        </authorList>
    </citation>
    <scope>NUCLEOTIDE SEQUENCE [LARGE SCALE GENOMIC DNA]</scope>
    <source>
        <strain evidence="4">NBRC 103263 / KCTC 29153 / YM16-304</strain>
    </source>
</reference>
<dbReference type="InterPro" id="IPR036390">
    <property type="entry name" value="WH_DNA-bd_sf"/>
</dbReference>
<keyword evidence="4" id="KW-1185">Reference proteome</keyword>
<dbReference type="PANTHER" id="PTHR43252">
    <property type="entry name" value="TRANSCRIPTIONAL REGULATOR YQJI"/>
    <property type="match status" value="1"/>
</dbReference>
<dbReference type="RefSeq" id="WP_015440513.1">
    <property type="nucleotide sequence ID" value="NC_020520.1"/>
</dbReference>
<gene>
    <name evidence="3" type="ORF">YM304_09520</name>
</gene>
<dbReference type="SUPFAM" id="SSF46785">
    <property type="entry name" value="Winged helix' DNA-binding domain"/>
    <property type="match status" value="1"/>
</dbReference>
<accession>A0A6C7EB81</accession>
<evidence type="ECO:0000313" key="3">
    <source>
        <dbReference type="EMBL" id="BAN01266.1"/>
    </source>
</evidence>
<dbReference type="InterPro" id="IPR036388">
    <property type="entry name" value="WH-like_DNA-bd_sf"/>
</dbReference>
<proteinExistence type="predicted"/>
<sequence>MAVKHGLLALLRDDPHYGYQLKTEFESVTGGVWPLNVGQVYTTLDRLERDGLVTMELGDDDQKLYSITRAGVDELGDWWQAVPADEPPPRDELMLKVLMAIEHGPDHALDVLTRQRSALTALLQMRRRERSAVHPPGAISNGEGLAALLVTDALIVRAEADLRWLEVCEARISTLKANS</sequence>
<dbReference type="Pfam" id="PF10400">
    <property type="entry name" value="Vir_act_alpha_C"/>
    <property type="match status" value="1"/>
</dbReference>
<dbReference type="Proteomes" id="UP000011863">
    <property type="component" value="Chromosome"/>
</dbReference>
<organism evidence="3 4">
    <name type="scientific">Ilumatobacter coccineus (strain NBRC 103263 / KCTC 29153 / YM16-304)</name>
    <dbReference type="NCBI Taxonomy" id="1313172"/>
    <lineage>
        <taxon>Bacteria</taxon>
        <taxon>Bacillati</taxon>
        <taxon>Actinomycetota</taxon>
        <taxon>Acidimicrobiia</taxon>
        <taxon>Acidimicrobiales</taxon>
        <taxon>Ilumatobacteraceae</taxon>
        <taxon>Ilumatobacter</taxon>
    </lineage>
</organism>
<dbReference type="Pfam" id="PF03551">
    <property type="entry name" value="PadR"/>
    <property type="match status" value="1"/>
</dbReference>
<dbReference type="KEGG" id="aym:YM304_09520"/>
<dbReference type="PANTHER" id="PTHR43252:SF6">
    <property type="entry name" value="NEGATIVE TRANSCRIPTION REGULATOR PADR"/>
    <property type="match status" value="1"/>
</dbReference>
<dbReference type="InterPro" id="IPR018309">
    <property type="entry name" value="Tscrpt_reg_PadR_C"/>
</dbReference>
<feature type="domain" description="Transcription regulator PadR C-terminal" evidence="2">
    <location>
        <begin position="90"/>
        <end position="172"/>
    </location>
</feature>
<evidence type="ECO:0000259" key="2">
    <source>
        <dbReference type="Pfam" id="PF10400"/>
    </source>
</evidence>
<dbReference type="Gene3D" id="1.10.10.10">
    <property type="entry name" value="Winged helix-like DNA-binding domain superfamily/Winged helix DNA-binding domain"/>
    <property type="match status" value="1"/>
</dbReference>
<dbReference type="OrthoDB" id="3186544at2"/>
<dbReference type="EMBL" id="AP012057">
    <property type="protein sequence ID" value="BAN01266.1"/>
    <property type="molecule type" value="Genomic_DNA"/>
</dbReference>
<dbReference type="InterPro" id="IPR005149">
    <property type="entry name" value="Tscrpt_reg_PadR_N"/>
</dbReference>
<evidence type="ECO:0000313" key="4">
    <source>
        <dbReference type="Proteomes" id="UP000011863"/>
    </source>
</evidence>
<evidence type="ECO:0000259" key="1">
    <source>
        <dbReference type="Pfam" id="PF03551"/>
    </source>
</evidence>
<name>A0A6C7EB81_ILUCY</name>
<feature type="domain" description="Transcription regulator PadR N-terminal" evidence="1">
    <location>
        <begin position="7"/>
        <end position="75"/>
    </location>
</feature>